<dbReference type="CDD" id="cd01822">
    <property type="entry name" value="Lysophospholipase_L1_like"/>
    <property type="match status" value="1"/>
</dbReference>
<dbReference type="AlphaFoldDB" id="A0A254PYB6"/>
<feature type="domain" description="SGNH hydrolase-type esterase" evidence="1">
    <location>
        <begin position="4"/>
        <end position="164"/>
    </location>
</feature>
<protein>
    <submittedName>
        <fullName evidence="2">Arylesterase</fullName>
    </submittedName>
</protein>
<dbReference type="InterPro" id="IPR051532">
    <property type="entry name" value="Ester_Hydrolysis_Enzymes"/>
</dbReference>
<dbReference type="OrthoDB" id="9786188at2"/>
<dbReference type="InterPro" id="IPR036514">
    <property type="entry name" value="SGNH_hydro_sf"/>
</dbReference>
<accession>A0A254PYB6</accession>
<name>A0A254PYB6_9BURK</name>
<dbReference type="Gene3D" id="3.40.50.1110">
    <property type="entry name" value="SGNH hydrolase"/>
    <property type="match status" value="1"/>
</dbReference>
<evidence type="ECO:0000259" key="1">
    <source>
        <dbReference type="Pfam" id="PF13472"/>
    </source>
</evidence>
<dbReference type="PANTHER" id="PTHR30383">
    <property type="entry name" value="THIOESTERASE 1/PROTEASE 1/LYSOPHOSPHOLIPASE L1"/>
    <property type="match status" value="1"/>
</dbReference>
<dbReference type="InterPro" id="IPR013830">
    <property type="entry name" value="SGNH_hydro"/>
</dbReference>
<dbReference type="Pfam" id="PF13472">
    <property type="entry name" value="Lipase_GDSL_2"/>
    <property type="match status" value="1"/>
</dbReference>
<proteinExistence type="predicted"/>
<sequence length="186" mass="20496">MILVLGDSLSAEYGLPRGAGWVNLLEKQLENDKSPWTVFNFSISGETSSGGLARLPGLLAQKKPGIVMIELGANDALRGLPIAQTETNLRKMIQMSKKSGARVLLFGIQIPSNYGQSYTSQFKKLFPQLANEERTELLPFFLEGVATKSELFQADRLHPNIQAQAILFKNVWGSMAPYSNLLKKSP</sequence>
<dbReference type="GO" id="GO:0004622">
    <property type="term" value="F:phosphatidylcholine lysophospholipase activity"/>
    <property type="evidence" value="ECO:0007669"/>
    <property type="project" value="TreeGrafter"/>
</dbReference>
<dbReference type="PANTHER" id="PTHR30383:SF24">
    <property type="entry name" value="THIOESTERASE 1_PROTEASE 1_LYSOPHOSPHOLIPASE L1"/>
    <property type="match status" value="1"/>
</dbReference>
<dbReference type="EMBL" id="NGUO01000010">
    <property type="protein sequence ID" value="OWS71539.1"/>
    <property type="molecule type" value="Genomic_DNA"/>
</dbReference>
<dbReference type="Proteomes" id="UP000198104">
    <property type="component" value="Unassembled WGS sequence"/>
</dbReference>
<gene>
    <name evidence="2" type="ORF">CBI30_07060</name>
</gene>
<reference evidence="2 3" key="1">
    <citation type="submission" date="2017-05" db="EMBL/GenBank/DDBJ databases">
        <title>Polynucleobacter sp. MWH-K35W1 isolated from the permanently anoxic monimolimnion of a meromictic lake.</title>
        <authorList>
            <person name="Hahn M.W."/>
        </authorList>
    </citation>
    <scope>NUCLEOTIDE SEQUENCE [LARGE SCALE GENOMIC DNA]</scope>
    <source>
        <strain evidence="2 3">MWH-K35W1</strain>
    </source>
</reference>
<comment type="caution">
    <text evidence="2">The sequence shown here is derived from an EMBL/GenBank/DDBJ whole genome shotgun (WGS) entry which is preliminary data.</text>
</comment>
<keyword evidence="3" id="KW-1185">Reference proteome</keyword>
<evidence type="ECO:0000313" key="3">
    <source>
        <dbReference type="Proteomes" id="UP000198104"/>
    </source>
</evidence>
<dbReference type="SUPFAM" id="SSF52266">
    <property type="entry name" value="SGNH hydrolase"/>
    <property type="match status" value="1"/>
</dbReference>
<organism evidence="2 3">
    <name type="scientific">Polynucleobacter aenigmaticus</name>
    <dbReference type="NCBI Taxonomy" id="1743164"/>
    <lineage>
        <taxon>Bacteria</taxon>
        <taxon>Pseudomonadati</taxon>
        <taxon>Pseudomonadota</taxon>
        <taxon>Betaproteobacteria</taxon>
        <taxon>Burkholderiales</taxon>
        <taxon>Burkholderiaceae</taxon>
        <taxon>Polynucleobacter</taxon>
    </lineage>
</organism>
<evidence type="ECO:0000313" key="2">
    <source>
        <dbReference type="EMBL" id="OWS71539.1"/>
    </source>
</evidence>